<protein>
    <submittedName>
        <fullName evidence="8">DoxX family protein</fullName>
    </submittedName>
</protein>
<dbReference type="EMBL" id="CP001830">
    <property type="protein sequence ID" value="AEH80969.1"/>
    <property type="molecule type" value="Genomic_DNA"/>
</dbReference>
<evidence type="ECO:0000256" key="1">
    <source>
        <dbReference type="ARBA" id="ARBA00004651"/>
    </source>
</evidence>
<dbReference type="AlphaFoldDB" id="F7X4J3"/>
<evidence type="ECO:0000313" key="9">
    <source>
        <dbReference type="Proteomes" id="UP000009045"/>
    </source>
</evidence>
<feature type="transmembrane region" description="Helical" evidence="7">
    <location>
        <begin position="127"/>
        <end position="144"/>
    </location>
</feature>
<feature type="transmembrane region" description="Helical" evidence="7">
    <location>
        <begin position="61"/>
        <end position="80"/>
    </location>
</feature>
<organism evidence="8 9">
    <name type="scientific">Sinorhizobium meliloti (strain SM11)</name>
    <dbReference type="NCBI Taxonomy" id="707241"/>
    <lineage>
        <taxon>Bacteria</taxon>
        <taxon>Pseudomonadati</taxon>
        <taxon>Pseudomonadota</taxon>
        <taxon>Alphaproteobacteria</taxon>
        <taxon>Hyphomicrobiales</taxon>
        <taxon>Rhizobiaceae</taxon>
        <taxon>Sinorhizobium/Ensifer group</taxon>
        <taxon>Sinorhizobium</taxon>
    </lineage>
</organism>
<feature type="transmembrane region" description="Helical" evidence="7">
    <location>
        <begin position="100"/>
        <end position="120"/>
    </location>
</feature>
<evidence type="ECO:0000313" key="8">
    <source>
        <dbReference type="EMBL" id="AEH80969.1"/>
    </source>
</evidence>
<keyword evidence="3" id="KW-1003">Cell membrane</keyword>
<evidence type="ECO:0000256" key="7">
    <source>
        <dbReference type="SAM" id="Phobius"/>
    </source>
</evidence>
<dbReference type="InterPro" id="IPR051907">
    <property type="entry name" value="DoxX-like_oxidoreductase"/>
</dbReference>
<keyword evidence="6 7" id="KW-0472">Membrane</keyword>
<proteinExistence type="inferred from homology"/>
<feature type="transmembrane region" description="Helical" evidence="7">
    <location>
        <begin position="156"/>
        <end position="172"/>
    </location>
</feature>
<accession>F7X4J3</accession>
<evidence type="ECO:0000256" key="2">
    <source>
        <dbReference type="ARBA" id="ARBA00006679"/>
    </source>
</evidence>
<dbReference type="PANTHER" id="PTHR33452">
    <property type="entry name" value="OXIDOREDUCTASE CATD-RELATED"/>
    <property type="match status" value="1"/>
</dbReference>
<dbReference type="HOGENOM" id="CLU_058421_10_0_5"/>
<keyword evidence="5 7" id="KW-1133">Transmembrane helix</keyword>
<dbReference type="Proteomes" id="UP000009045">
    <property type="component" value="Chromosome"/>
</dbReference>
<dbReference type="InterPro" id="IPR032808">
    <property type="entry name" value="DoxX"/>
</dbReference>
<reference evidence="8 9" key="1">
    <citation type="journal article" date="2011" name="J. Biotechnol.">
        <title>The complete genome sequence of the dominant Sinorhizobium meliloti field isolate SM11 extends the S. meliloti pan-genome.</title>
        <authorList>
            <person name="Schneiker-Bekel S."/>
            <person name="Wibberg D."/>
            <person name="Bekel T."/>
            <person name="Blom J."/>
            <person name="Linke B."/>
            <person name="Neuweger H."/>
            <person name="Stiens M."/>
            <person name="Vorholter F.J."/>
            <person name="Weidner S."/>
            <person name="Goesmann A."/>
            <person name="Puhler A."/>
            <person name="Schluter A."/>
        </authorList>
    </citation>
    <scope>NUCLEOTIDE SEQUENCE [LARGE SCALE GENOMIC DNA]</scope>
    <source>
        <strain evidence="8 9">SM11</strain>
    </source>
</reference>
<gene>
    <name evidence="8" type="ordered locus">SM11_chr3743</name>
</gene>
<evidence type="ECO:0000256" key="6">
    <source>
        <dbReference type="ARBA" id="ARBA00023136"/>
    </source>
</evidence>
<dbReference type="PATRIC" id="fig|707241.3.peg.3908"/>
<evidence type="ECO:0000256" key="3">
    <source>
        <dbReference type="ARBA" id="ARBA00022475"/>
    </source>
</evidence>
<comment type="similarity">
    <text evidence="2">Belongs to the DoxX family.</text>
</comment>
<name>F7X4J3_SINMM</name>
<dbReference type="PANTHER" id="PTHR33452:SF1">
    <property type="entry name" value="INNER MEMBRANE PROTEIN YPHA-RELATED"/>
    <property type="match status" value="1"/>
</dbReference>
<sequence length="184" mass="19715">MSASAVKFLTPGPCFPKGQRQEKPLICNGCERDFMTDTAANNRPRAILPALEKIYLPLDTFAETLLRVVAGLLLVTHGYGKILNPFGAAGMVEGLGFYPGVFWSPLLSATEFFGGIFIAIGFLTRPAAFAATIVLLVTVYFHGIVQGQGLGGAEKSILWAAITLFFAIRGANSQSVDAKLGRQF</sequence>
<dbReference type="GO" id="GO:0005886">
    <property type="term" value="C:plasma membrane"/>
    <property type="evidence" value="ECO:0007669"/>
    <property type="project" value="UniProtKB-SubCell"/>
</dbReference>
<keyword evidence="4 7" id="KW-0812">Transmembrane</keyword>
<evidence type="ECO:0000256" key="5">
    <source>
        <dbReference type="ARBA" id="ARBA00022989"/>
    </source>
</evidence>
<comment type="subcellular location">
    <subcellularLocation>
        <location evidence="1">Cell membrane</location>
        <topology evidence="1">Multi-pass membrane protein</topology>
    </subcellularLocation>
</comment>
<evidence type="ECO:0000256" key="4">
    <source>
        <dbReference type="ARBA" id="ARBA00022692"/>
    </source>
</evidence>
<dbReference type="KEGG" id="smx:SM11_chr3743"/>
<dbReference type="Pfam" id="PF07681">
    <property type="entry name" value="DoxX"/>
    <property type="match status" value="1"/>
</dbReference>